<dbReference type="GO" id="GO:0000155">
    <property type="term" value="F:phosphorelay sensor kinase activity"/>
    <property type="evidence" value="ECO:0007669"/>
    <property type="project" value="InterPro"/>
</dbReference>
<evidence type="ECO:0000256" key="7">
    <source>
        <dbReference type="SAM" id="Phobius"/>
    </source>
</evidence>
<dbReference type="PROSITE" id="PS50109">
    <property type="entry name" value="HIS_KIN"/>
    <property type="match status" value="1"/>
</dbReference>
<evidence type="ECO:0000259" key="9">
    <source>
        <dbReference type="PROSITE" id="PS50110"/>
    </source>
</evidence>
<dbReference type="FunFam" id="3.30.565.10:FF:000078">
    <property type="entry name" value="Two-component sensor histidine kinase"/>
    <property type="match status" value="1"/>
</dbReference>
<keyword evidence="7" id="KW-0812">Transmembrane</keyword>
<dbReference type="SMART" id="SM00387">
    <property type="entry name" value="HATPase_c"/>
    <property type="match status" value="1"/>
</dbReference>
<dbReference type="PRINTS" id="PR00344">
    <property type="entry name" value="BCTRLSENSOR"/>
</dbReference>
<dbReference type="Proteomes" id="UP000608594">
    <property type="component" value="Unassembled WGS sequence"/>
</dbReference>
<dbReference type="GO" id="GO:0005524">
    <property type="term" value="F:ATP binding"/>
    <property type="evidence" value="ECO:0007669"/>
    <property type="project" value="UniProtKB-KW"/>
</dbReference>
<evidence type="ECO:0000256" key="3">
    <source>
        <dbReference type="ARBA" id="ARBA00022553"/>
    </source>
</evidence>
<feature type="domain" description="Response regulatory" evidence="9">
    <location>
        <begin position="448"/>
        <end position="570"/>
    </location>
</feature>
<dbReference type="GO" id="GO:0005886">
    <property type="term" value="C:plasma membrane"/>
    <property type="evidence" value="ECO:0007669"/>
    <property type="project" value="UniProtKB-SubCell"/>
</dbReference>
<dbReference type="RefSeq" id="WP_187793158.1">
    <property type="nucleotide sequence ID" value="NZ_JACOQL010000002.1"/>
</dbReference>
<dbReference type="InterPro" id="IPR005467">
    <property type="entry name" value="His_kinase_dom"/>
</dbReference>
<evidence type="ECO:0000256" key="1">
    <source>
        <dbReference type="ARBA" id="ARBA00000085"/>
    </source>
</evidence>
<organism evidence="11 12">
    <name type="scientific">Paracoccus amoyensis</name>
    <dbReference type="NCBI Taxonomy" id="2760093"/>
    <lineage>
        <taxon>Bacteria</taxon>
        <taxon>Pseudomonadati</taxon>
        <taxon>Pseudomonadota</taxon>
        <taxon>Alphaproteobacteria</taxon>
        <taxon>Rhodobacterales</taxon>
        <taxon>Paracoccaceae</taxon>
        <taxon>Paracoccus</taxon>
    </lineage>
</organism>
<dbReference type="EC" id="2.7.13.3" evidence="2"/>
<dbReference type="InterPro" id="IPR001789">
    <property type="entry name" value="Sig_transdc_resp-reg_receiver"/>
</dbReference>
<gene>
    <name evidence="11" type="ORF">H4P12_08240</name>
</gene>
<dbReference type="InterPro" id="IPR036097">
    <property type="entry name" value="HisK_dim/P_sf"/>
</dbReference>
<dbReference type="AlphaFoldDB" id="A0A926JCA4"/>
<feature type="transmembrane region" description="Helical" evidence="7">
    <location>
        <begin position="97"/>
        <end position="123"/>
    </location>
</feature>
<dbReference type="SUPFAM" id="SSF47384">
    <property type="entry name" value="Homodimeric domain of signal transducing histidine kinase"/>
    <property type="match status" value="1"/>
</dbReference>
<dbReference type="Pfam" id="PF01627">
    <property type="entry name" value="Hpt"/>
    <property type="match status" value="1"/>
</dbReference>
<reference evidence="11" key="1">
    <citation type="submission" date="2020-08" db="EMBL/GenBank/DDBJ databases">
        <title>Paracoccus amoyensis sp. nov., isolated from the surface seawater at coast of Xiamen, Fujian.</title>
        <authorList>
            <person name="Lyu L."/>
        </authorList>
    </citation>
    <scope>NUCLEOTIDE SEQUENCE</scope>
    <source>
        <strain evidence="11">11-3</strain>
    </source>
</reference>
<dbReference type="CDD" id="cd16922">
    <property type="entry name" value="HATPase_EvgS-ArcB-TorS-like"/>
    <property type="match status" value="1"/>
</dbReference>
<dbReference type="Gene3D" id="3.40.50.2300">
    <property type="match status" value="2"/>
</dbReference>
<accession>A0A926JCA4</accession>
<dbReference type="Pfam" id="PF00072">
    <property type="entry name" value="Response_reg"/>
    <property type="match status" value="2"/>
</dbReference>
<name>A0A926JCA4_9RHOB</name>
<keyword evidence="4" id="KW-0902">Two-component regulatory system</keyword>
<dbReference type="PROSITE" id="PS50894">
    <property type="entry name" value="HPT"/>
    <property type="match status" value="1"/>
</dbReference>
<dbReference type="SMART" id="SM00448">
    <property type="entry name" value="REC"/>
    <property type="match status" value="2"/>
</dbReference>
<dbReference type="CDD" id="cd17546">
    <property type="entry name" value="REC_hyHK_CKI1_RcsC-like"/>
    <property type="match status" value="2"/>
</dbReference>
<evidence type="ECO:0000259" key="8">
    <source>
        <dbReference type="PROSITE" id="PS50109"/>
    </source>
</evidence>
<feature type="transmembrane region" description="Helical" evidence="7">
    <location>
        <begin position="66"/>
        <end position="85"/>
    </location>
</feature>
<proteinExistence type="predicted"/>
<feature type="domain" description="Histidine kinase" evidence="8">
    <location>
        <begin position="208"/>
        <end position="429"/>
    </location>
</feature>
<dbReference type="SUPFAM" id="SSF55874">
    <property type="entry name" value="ATPase domain of HSP90 chaperone/DNA topoisomerase II/histidine kinase"/>
    <property type="match status" value="1"/>
</dbReference>
<keyword evidence="7" id="KW-1133">Transmembrane helix</keyword>
<evidence type="ECO:0000256" key="4">
    <source>
        <dbReference type="ARBA" id="ARBA00023012"/>
    </source>
</evidence>
<keyword evidence="7" id="KW-0472">Membrane</keyword>
<dbReference type="EMBL" id="JACOQL010000002">
    <property type="protein sequence ID" value="MBC9246700.1"/>
    <property type="molecule type" value="Genomic_DNA"/>
</dbReference>
<evidence type="ECO:0000313" key="12">
    <source>
        <dbReference type="Proteomes" id="UP000608594"/>
    </source>
</evidence>
<comment type="caution">
    <text evidence="11">The sequence shown here is derived from an EMBL/GenBank/DDBJ whole genome shotgun (WGS) entry which is preliminary data.</text>
</comment>
<dbReference type="InterPro" id="IPR003594">
    <property type="entry name" value="HATPase_dom"/>
</dbReference>
<sequence>MNSEINCLRERFGGLLVLLLWAHVPLLGAAAAWNKAMPMVTAMMIGAVLAAIYHLTWLRFGTAPVARYLASVVLIGEPAFLLVLFSGHPWQMDMHMYFFAVMALNIAWFDRIALILAAAATALHHLVLLYLLPSLVFPGEGNLARVALHAVIVVFQMLILIWVTDKVRMAFDRIGMMGDELVLKSIALEDRNRAVEESSRAKSMFLANVSHEIRTPINAILGFSHLLQRSALDLQQRDYVAKLNSAGVSLLRLINDILDFSKNEAGKLLLEAHDFDLRAAIASQVQLVTESAHVKRLTIDVQIDDNIPLLLVGDELRLNQVVLNLLTNAIKFTEKGGVMIAVRMVEENGGYATIRCSVSDSGIGMAPEQQRNLFTSFTQADSSTTRRFGGTGLGLAISRQIVEQMGGGITVQSAPNSGSVFSFAVRLQISRSIPQPVSPVNKSLSGLRVLVADDNPASRDIINETLGRWGLHADLVSSGPEALSLLEHSKTIGQAYDLLLLDWKMPGMDGLETLRAMQESVAQQDMPITLMVTAYPVDEFLRDNDRKAINAVLRKPVDPHNLLEILNQLFAPAARREMAVPRPDIIALPRLRDDLHGLTVLLVEDNAINREIAIELLTDAGLVVDWAEDGRVACRKVLVEDNCYAAVLMDVQMPEMDGIEATREIRRSLDTGELPIIAMTAHAYDEERQRCLNAGMNDHISKPVDPKLLVAKLERWLQPKAEQRDQDRSQPAAASIDNLPESLPPFDLATALRRVNGKAALLRRLIIGFAATYASVADDLTDFIATGAHEDASRLAHTLKSVAGSLELPQVSNLAGQIEARLAQRDLGGVNTLITELSAQVAPAIAAAEILTKSPASEQAEPKPTTDFVQIQDAFDTLYAQVQRRSLSARKGFHVYASAIGLPAAATDSHPVMQALTQLDYDAAARLLDAQQPRHEDRVASA</sequence>
<dbReference type="PANTHER" id="PTHR45339:SF3">
    <property type="entry name" value="HISTIDINE KINASE"/>
    <property type="match status" value="1"/>
</dbReference>
<evidence type="ECO:0000313" key="11">
    <source>
        <dbReference type="EMBL" id="MBC9246700.1"/>
    </source>
</evidence>
<dbReference type="Gene3D" id="1.20.120.160">
    <property type="entry name" value="HPT domain"/>
    <property type="match status" value="1"/>
</dbReference>
<feature type="transmembrane region" description="Helical" evidence="7">
    <location>
        <begin position="40"/>
        <end position="60"/>
    </location>
</feature>
<feature type="modified residue" description="Phosphohistidine" evidence="5">
    <location>
        <position position="797"/>
    </location>
</feature>
<dbReference type="InterPro" id="IPR004358">
    <property type="entry name" value="Sig_transdc_His_kin-like_C"/>
</dbReference>
<dbReference type="InterPro" id="IPR036641">
    <property type="entry name" value="HPT_dom_sf"/>
</dbReference>
<dbReference type="InterPro" id="IPR011006">
    <property type="entry name" value="CheY-like_superfamily"/>
</dbReference>
<dbReference type="Gene3D" id="3.30.565.10">
    <property type="entry name" value="Histidine kinase-like ATPase, C-terminal domain"/>
    <property type="match status" value="1"/>
</dbReference>
<dbReference type="PANTHER" id="PTHR45339">
    <property type="entry name" value="HYBRID SIGNAL TRANSDUCTION HISTIDINE KINASE J"/>
    <property type="match status" value="1"/>
</dbReference>
<feature type="transmembrane region" description="Helical" evidence="7">
    <location>
        <begin position="12"/>
        <end position="33"/>
    </location>
</feature>
<evidence type="ECO:0000259" key="10">
    <source>
        <dbReference type="PROSITE" id="PS50894"/>
    </source>
</evidence>
<dbReference type="Pfam" id="PF00512">
    <property type="entry name" value="HisKA"/>
    <property type="match status" value="1"/>
</dbReference>
<feature type="domain" description="Response regulatory" evidence="9">
    <location>
        <begin position="599"/>
        <end position="717"/>
    </location>
</feature>
<dbReference type="InterPro" id="IPR008207">
    <property type="entry name" value="Sig_transdc_His_kin_Hpt_dom"/>
</dbReference>
<feature type="transmembrane region" description="Helical" evidence="7">
    <location>
        <begin position="143"/>
        <end position="163"/>
    </location>
</feature>
<evidence type="ECO:0000256" key="2">
    <source>
        <dbReference type="ARBA" id="ARBA00012438"/>
    </source>
</evidence>
<keyword evidence="12" id="KW-1185">Reference proteome</keyword>
<keyword evidence="3 6" id="KW-0597">Phosphoprotein</keyword>
<dbReference type="Pfam" id="PF02518">
    <property type="entry name" value="HATPase_c"/>
    <property type="match status" value="1"/>
</dbReference>
<dbReference type="InterPro" id="IPR003661">
    <property type="entry name" value="HisK_dim/P_dom"/>
</dbReference>
<dbReference type="CDD" id="cd00082">
    <property type="entry name" value="HisKA"/>
    <property type="match status" value="1"/>
</dbReference>
<dbReference type="InterPro" id="IPR036890">
    <property type="entry name" value="HATPase_C_sf"/>
</dbReference>
<feature type="domain" description="HPt" evidence="10">
    <location>
        <begin position="758"/>
        <end position="848"/>
    </location>
</feature>
<evidence type="ECO:0000256" key="5">
    <source>
        <dbReference type="PROSITE-ProRule" id="PRU00110"/>
    </source>
</evidence>
<protein>
    <recommendedName>
        <fullName evidence="2">histidine kinase</fullName>
        <ecNumber evidence="2">2.7.13.3</ecNumber>
    </recommendedName>
</protein>
<dbReference type="SUPFAM" id="SSF47226">
    <property type="entry name" value="Histidine-containing phosphotransfer domain, HPT domain"/>
    <property type="match status" value="1"/>
</dbReference>
<feature type="modified residue" description="4-aspartylphosphate" evidence="6">
    <location>
        <position position="502"/>
    </location>
</feature>
<dbReference type="SUPFAM" id="SSF52172">
    <property type="entry name" value="CheY-like"/>
    <property type="match status" value="2"/>
</dbReference>
<comment type="catalytic activity">
    <reaction evidence="1">
        <text>ATP + protein L-histidine = ADP + protein N-phospho-L-histidine.</text>
        <dbReference type="EC" id="2.7.13.3"/>
    </reaction>
</comment>
<dbReference type="SMART" id="SM00388">
    <property type="entry name" value="HisKA"/>
    <property type="match status" value="1"/>
</dbReference>
<feature type="modified residue" description="4-aspartylphosphate" evidence="6">
    <location>
        <position position="650"/>
    </location>
</feature>
<evidence type="ECO:0000256" key="6">
    <source>
        <dbReference type="PROSITE-ProRule" id="PRU00169"/>
    </source>
</evidence>
<dbReference type="Gene3D" id="1.10.287.130">
    <property type="match status" value="1"/>
</dbReference>
<dbReference type="PROSITE" id="PS50110">
    <property type="entry name" value="RESPONSE_REGULATORY"/>
    <property type="match status" value="2"/>
</dbReference>